<dbReference type="EMBL" id="JAFNME010000018">
    <property type="protein sequence ID" value="MBO1250019.1"/>
    <property type="molecule type" value="Genomic_DNA"/>
</dbReference>
<dbReference type="Pfam" id="PF00545">
    <property type="entry name" value="Ribonuclease"/>
    <property type="match status" value="1"/>
</dbReference>
<dbReference type="InterPro" id="IPR016191">
    <property type="entry name" value="Ribonuclease/ribotoxin"/>
</dbReference>
<evidence type="ECO:0000256" key="1">
    <source>
        <dbReference type="ARBA" id="ARBA00022722"/>
    </source>
</evidence>
<protein>
    <submittedName>
        <fullName evidence="4">Uncharacterized protein</fullName>
    </submittedName>
</protein>
<comment type="caution">
    <text evidence="4">The sequence shown here is derived from an EMBL/GenBank/DDBJ whole genome shotgun (WGS) entry which is preliminary data.</text>
</comment>
<dbReference type="Proteomes" id="UP000664731">
    <property type="component" value="Unassembled WGS sequence"/>
</dbReference>
<evidence type="ECO:0000313" key="4">
    <source>
        <dbReference type="EMBL" id="MBO1250019.1"/>
    </source>
</evidence>
<dbReference type="GO" id="GO:0003723">
    <property type="term" value="F:RNA binding"/>
    <property type="evidence" value="ECO:0007669"/>
    <property type="project" value="InterPro"/>
</dbReference>
<dbReference type="AlphaFoldDB" id="A0A939H0F7"/>
<dbReference type="SUPFAM" id="SSF53933">
    <property type="entry name" value="Microbial ribonucleases"/>
    <property type="match status" value="1"/>
</dbReference>
<gene>
    <name evidence="4" type="ORF">J1777_09330</name>
</gene>
<keyword evidence="3" id="KW-0732">Signal</keyword>
<keyword evidence="2" id="KW-0378">Hydrolase</keyword>
<keyword evidence="1" id="KW-0540">Nuclease</keyword>
<sequence>MSLAQRTANLVAPRRWRLVAAALAASVLHTACADQTASQVSLAQLPVQARTTYERIHNGGPFPYDKDGSIFGNRERLLPAEKRGYYREYTVKTPRERSRGARRIVCGGWQATRPDACYYTADHYASFARITP</sequence>
<name>A0A939H0F7_9BURK</name>
<dbReference type="Gene3D" id="3.10.450.30">
    <property type="entry name" value="Microbial ribonucleases"/>
    <property type="match status" value="1"/>
</dbReference>
<evidence type="ECO:0000313" key="5">
    <source>
        <dbReference type="Proteomes" id="UP000664731"/>
    </source>
</evidence>
<keyword evidence="5" id="KW-1185">Reference proteome</keyword>
<organism evidence="4 5">
    <name type="scientific">Comamonas denitrificans</name>
    <dbReference type="NCBI Taxonomy" id="117506"/>
    <lineage>
        <taxon>Bacteria</taxon>
        <taxon>Pseudomonadati</taxon>
        <taxon>Pseudomonadota</taxon>
        <taxon>Betaproteobacteria</taxon>
        <taxon>Burkholderiales</taxon>
        <taxon>Comamonadaceae</taxon>
        <taxon>Comamonas</taxon>
    </lineage>
</organism>
<evidence type="ECO:0000256" key="2">
    <source>
        <dbReference type="ARBA" id="ARBA00022801"/>
    </source>
</evidence>
<reference evidence="4" key="1">
    <citation type="submission" date="2021-03" db="EMBL/GenBank/DDBJ databases">
        <title>Comamonas denitrificans.</title>
        <authorList>
            <person name="Finster K."/>
        </authorList>
    </citation>
    <scope>NUCLEOTIDE SEQUENCE</scope>
    <source>
        <strain evidence="4">MM2021_4</strain>
    </source>
</reference>
<feature type="chain" id="PRO_5036704588" evidence="3">
    <location>
        <begin position="34"/>
        <end position="132"/>
    </location>
</feature>
<dbReference type="GO" id="GO:0004521">
    <property type="term" value="F:RNA endonuclease activity"/>
    <property type="evidence" value="ECO:0007669"/>
    <property type="project" value="InterPro"/>
</dbReference>
<dbReference type="GO" id="GO:0016787">
    <property type="term" value="F:hydrolase activity"/>
    <property type="evidence" value="ECO:0007669"/>
    <property type="project" value="UniProtKB-KW"/>
</dbReference>
<proteinExistence type="predicted"/>
<accession>A0A939H0F7</accession>
<dbReference type="InterPro" id="IPR000026">
    <property type="entry name" value="N1-like"/>
</dbReference>
<evidence type="ECO:0000256" key="3">
    <source>
        <dbReference type="SAM" id="SignalP"/>
    </source>
</evidence>
<feature type="signal peptide" evidence="3">
    <location>
        <begin position="1"/>
        <end position="33"/>
    </location>
</feature>